<dbReference type="EMBL" id="CYXY01000027">
    <property type="protein sequence ID" value="CUN17535.1"/>
    <property type="molecule type" value="Genomic_DNA"/>
</dbReference>
<evidence type="ECO:0000313" key="2">
    <source>
        <dbReference type="EMBL" id="CUN17535.1"/>
    </source>
</evidence>
<dbReference type="Proteomes" id="UP000095553">
    <property type="component" value="Unassembled WGS sequence"/>
</dbReference>
<dbReference type="AlphaFoldDB" id="A0A173UU42"/>
<evidence type="ECO:0000313" key="3">
    <source>
        <dbReference type="Proteomes" id="UP000095553"/>
    </source>
</evidence>
<feature type="compositionally biased region" description="Acidic residues" evidence="1">
    <location>
        <begin position="145"/>
        <end position="154"/>
    </location>
</feature>
<accession>A0A173UU42</accession>
<proteinExistence type="predicted"/>
<name>A0A173UU42_ANAHA</name>
<protein>
    <submittedName>
        <fullName evidence="2">Uncharacterized protein</fullName>
    </submittedName>
</protein>
<dbReference type="RefSeq" id="WP_055073444.1">
    <property type="nucleotide sequence ID" value="NZ_CYXY01000027.1"/>
</dbReference>
<gene>
    <name evidence="2" type="ORF">ERS852571_02990</name>
</gene>
<sequence>MAEKNQIRKNIGFDLSDPDQKLAYDILEMKRGKSLSRFLAKSIIIGEMIERKMQTDKIERRGNELLNSFDNFPINTNTVSTPIVKEKRKKKKQEESVVQTKQNVEIAQTEQKESTNEVAEEVINPVTPEPEEVKIPEPVKKVEESSGEDVDVEDKDSTEPILDKDTLAKAMNFMAGM</sequence>
<reference evidence="2 3" key="1">
    <citation type="submission" date="2015-09" db="EMBL/GenBank/DDBJ databases">
        <authorList>
            <consortium name="Pathogen Informatics"/>
        </authorList>
    </citation>
    <scope>NUCLEOTIDE SEQUENCE [LARGE SCALE GENOMIC DNA]</scope>
    <source>
        <strain evidence="2 3">2789STDY5834959</strain>
    </source>
</reference>
<organism evidence="2 3">
    <name type="scientific">Anaerostipes hadrus</name>
    <dbReference type="NCBI Taxonomy" id="649756"/>
    <lineage>
        <taxon>Bacteria</taxon>
        <taxon>Bacillati</taxon>
        <taxon>Bacillota</taxon>
        <taxon>Clostridia</taxon>
        <taxon>Lachnospirales</taxon>
        <taxon>Lachnospiraceae</taxon>
        <taxon>Anaerostipes</taxon>
    </lineage>
</organism>
<evidence type="ECO:0000256" key="1">
    <source>
        <dbReference type="SAM" id="MobiDB-lite"/>
    </source>
</evidence>
<feature type="region of interest" description="Disordered" evidence="1">
    <location>
        <begin position="85"/>
        <end position="160"/>
    </location>
</feature>
<feature type="compositionally biased region" description="Basic and acidic residues" evidence="1">
    <location>
        <begin position="131"/>
        <end position="144"/>
    </location>
</feature>